<evidence type="ECO:0000313" key="2">
    <source>
        <dbReference type="EMBL" id="CAF9920693.1"/>
    </source>
</evidence>
<dbReference type="EMBL" id="CAJPDQ010000016">
    <property type="protein sequence ID" value="CAF9920693.1"/>
    <property type="molecule type" value="Genomic_DNA"/>
</dbReference>
<accession>A0A8H3IJ44</accession>
<dbReference type="CDD" id="cd11693">
    <property type="entry name" value="HRI1_C_like"/>
    <property type="match status" value="1"/>
</dbReference>
<sequence length="336" mass="36705">MAGQQSETTPSPSISIRQHIRWLPDANAEEATSTVVLSTSGNYYVDIRILLPPDLIDASVLPNVPPVLDLSYLDWAFAGTSSSTVRTRRLSSNSTKSSSSSSLKPLTPTEEKGKKDTGNAHTRSASGGKLVVIRQCTWTHWVDSRGPVSKQTHSDSRAASGAQSPASPVTPSDWTDTGNIYPTDKENEFLEKGRMMNDKGVMQDMEELWRDFTPQRLPGEANAASIVLKAENKILGVRGMVIRVGGWCQGIIRSSNGEIGVERWRFGSSGFIDGMVKRYDDSATQQQAGKWQKIFKLGKMSLPCESACLKSDELGEGDSIMHGGLNWTVVESQRLV</sequence>
<feature type="compositionally biased region" description="Basic and acidic residues" evidence="1">
    <location>
        <begin position="109"/>
        <end position="118"/>
    </location>
</feature>
<gene>
    <name evidence="2" type="ORF">GOMPHAMPRED_002111</name>
</gene>
<protein>
    <recommendedName>
        <fullName evidence="4">Protein HRI1</fullName>
    </recommendedName>
</protein>
<proteinExistence type="predicted"/>
<feature type="region of interest" description="Disordered" evidence="1">
    <location>
        <begin position="84"/>
        <end position="126"/>
    </location>
</feature>
<dbReference type="Proteomes" id="UP000664169">
    <property type="component" value="Unassembled WGS sequence"/>
</dbReference>
<dbReference type="Gene3D" id="2.40.128.320">
    <property type="entry name" value="Protein HRI1, N-terminal domain"/>
    <property type="match status" value="1"/>
</dbReference>
<feature type="region of interest" description="Disordered" evidence="1">
    <location>
        <begin position="145"/>
        <end position="183"/>
    </location>
</feature>
<evidence type="ECO:0000256" key="1">
    <source>
        <dbReference type="SAM" id="MobiDB-lite"/>
    </source>
</evidence>
<dbReference type="InterPro" id="IPR043047">
    <property type="entry name" value="Hri1_N_sf"/>
</dbReference>
<keyword evidence="3" id="KW-1185">Reference proteome</keyword>
<dbReference type="Pfam" id="PF16815">
    <property type="entry name" value="HRI1"/>
    <property type="match status" value="1"/>
</dbReference>
<reference evidence="2" key="1">
    <citation type="submission" date="2021-03" db="EMBL/GenBank/DDBJ databases">
        <authorList>
            <person name="Tagirdzhanova G."/>
        </authorList>
    </citation>
    <scope>NUCLEOTIDE SEQUENCE</scope>
</reference>
<evidence type="ECO:0000313" key="3">
    <source>
        <dbReference type="Proteomes" id="UP000664169"/>
    </source>
</evidence>
<name>A0A8H3IJ44_9LECA</name>
<dbReference type="InterPro" id="IPR031818">
    <property type="entry name" value="Hri1"/>
</dbReference>
<comment type="caution">
    <text evidence="2">The sequence shown here is derived from an EMBL/GenBank/DDBJ whole genome shotgun (WGS) entry which is preliminary data.</text>
</comment>
<organism evidence="2 3">
    <name type="scientific">Gomphillus americanus</name>
    <dbReference type="NCBI Taxonomy" id="1940652"/>
    <lineage>
        <taxon>Eukaryota</taxon>
        <taxon>Fungi</taxon>
        <taxon>Dikarya</taxon>
        <taxon>Ascomycota</taxon>
        <taxon>Pezizomycotina</taxon>
        <taxon>Lecanoromycetes</taxon>
        <taxon>OSLEUM clade</taxon>
        <taxon>Ostropomycetidae</taxon>
        <taxon>Ostropales</taxon>
        <taxon>Graphidaceae</taxon>
        <taxon>Gomphilloideae</taxon>
        <taxon>Gomphillus</taxon>
    </lineage>
</organism>
<dbReference type="AlphaFoldDB" id="A0A8H3IJ44"/>
<feature type="compositionally biased region" description="Polar residues" evidence="1">
    <location>
        <begin position="161"/>
        <end position="180"/>
    </location>
</feature>
<dbReference type="OrthoDB" id="4045395at2759"/>
<feature type="compositionally biased region" description="Low complexity" evidence="1">
    <location>
        <begin position="84"/>
        <end position="108"/>
    </location>
</feature>
<evidence type="ECO:0008006" key="4">
    <source>
        <dbReference type="Google" id="ProtNLM"/>
    </source>
</evidence>